<proteinExistence type="predicted"/>
<accession>A0A4R1YTK1</accession>
<organism evidence="2 3">
    <name type="scientific">Rhodovulum steppense</name>
    <dbReference type="NCBI Taxonomy" id="540251"/>
    <lineage>
        <taxon>Bacteria</taxon>
        <taxon>Pseudomonadati</taxon>
        <taxon>Pseudomonadota</taxon>
        <taxon>Alphaproteobacteria</taxon>
        <taxon>Rhodobacterales</taxon>
        <taxon>Paracoccaceae</taxon>
        <taxon>Rhodovulum</taxon>
    </lineage>
</organism>
<name>A0A4R1YTK1_9RHOB</name>
<evidence type="ECO:0000256" key="1">
    <source>
        <dbReference type="SAM" id="Phobius"/>
    </source>
</evidence>
<sequence length="44" mass="4753">MLRLLKVLVFLVVVGFVGLVGFAYLGDLTPDQTVVSESLTLDVD</sequence>
<dbReference type="Proteomes" id="UP000295277">
    <property type="component" value="Unassembled WGS sequence"/>
</dbReference>
<keyword evidence="1" id="KW-0472">Membrane</keyword>
<keyword evidence="1" id="KW-0812">Transmembrane</keyword>
<dbReference type="AlphaFoldDB" id="A0A4R1YTK1"/>
<protein>
    <submittedName>
        <fullName evidence="2">Uncharacterized protein</fullName>
    </submittedName>
</protein>
<dbReference type="RefSeq" id="WP_279388208.1">
    <property type="nucleotide sequence ID" value="NZ_SLVM01000014.1"/>
</dbReference>
<keyword evidence="3" id="KW-1185">Reference proteome</keyword>
<gene>
    <name evidence="2" type="ORF">EV216_11471</name>
</gene>
<comment type="caution">
    <text evidence="2">The sequence shown here is derived from an EMBL/GenBank/DDBJ whole genome shotgun (WGS) entry which is preliminary data.</text>
</comment>
<evidence type="ECO:0000313" key="3">
    <source>
        <dbReference type="Proteomes" id="UP000295277"/>
    </source>
</evidence>
<reference evidence="2 3" key="1">
    <citation type="submission" date="2019-03" db="EMBL/GenBank/DDBJ databases">
        <title>Genomic Encyclopedia of Type Strains, Phase IV (KMG-IV): sequencing the most valuable type-strain genomes for metagenomic binning, comparative biology and taxonomic classification.</title>
        <authorList>
            <person name="Goeker M."/>
        </authorList>
    </citation>
    <scope>NUCLEOTIDE SEQUENCE [LARGE SCALE GENOMIC DNA]</scope>
    <source>
        <strain evidence="2 3">DSM 21153</strain>
    </source>
</reference>
<dbReference type="EMBL" id="SLVM01000014">
    <property type="protein sequence ID" value="TCM83415.1"/>
    <property type="molecule type" value="Genomic_DNA"/>
</dbReference>
<feature type="transmembrane region" description="Helical" evidence="1">
    <location>
        <begin position="7"/>
        <end position="26"/>
    </location>
</feature>
<evidence type="ECO:0000313" key="2">
    <source>
        <dbReference type="EMBL" id="TCM83415.1"/>
    </source>
</evidence>
<keyword evidence="1" id="KW-1133">Transmembrane helix</keyword>